<dbReference type="PROSITE" id="PS00059">
    <property type="entry name" value="ADH_ZINC"/>
    <property type="match status" value="1"/>
</dbReference>
<evidence type="ECO:0000256" key="2">
    <source>
        <dbReference type="ARBA" id="ARBA00008072"/>
    </source>
</evidence>
<comment type="similarity">
    <text evidence="2">Belongs to the zinc-containing alcohol dehydrogenase family.</text>
</comment>
<reference evidence="7" key="1">
    <citation type="submission" date="2019-11" db="EMBL/GenBank/DDBJ databases">
        <title>Characterization of Clostridium perfringens isolates from swine manure treated agricultural soils.</title>
        <authorList>
            <person name="Wushke S.T."/>
        </authorList>
    </citation>
    <scope>NUCLEOTIDE SEQUENCE</scope>
    <source>
        <strain evidence="7">V2</strain>
    </source>
</reference>
<keyword evidence="5" id="KW-0560">Oxidoreductase</keyword>
<keyword evidence="4" id="KW-0862">Zinc</keyword>
<comment type="cofactor">
    <cofactor evidence="1">
        <name>Zn(2+)</name>
        <dbReference type="ChEBI" id="CHEBI:29105"/>
    </cofactor>
</comment>
<dbReference type="RefSeq" id="WP_322382545.1">
    <property type="nucleotide sequence ID" value="NZ_WNVM01000780.1"/>
</dbReference>
<dbReference type="GO" id="GO:0008270">
    <property type="term" value="F:zinc ion binding"/>
    <property type="evidence" value="ECO:0007669"/>
    <property type="project" value="InterPro"/>
</dbReference>
<dbReference type="Pfam" id="PF08240">
    <property type="entry name" value="ADH_N"/>
    <property type="match status" value="1"/>
</dbReference>
<protein>
    <submittedName>
        <fullName evidence="7">Alcohol dehydrogenase catalytic domain-containing protein</fullName>
    </submittedName>
</protein>
<evidence type="ECO:0000313" key="8">
    <source>
        <dbReference type="Proteomes" id="UP001292368"/>
    </source>
</evidence>
<gene>
    <name evidence="7" type="ORF">GNF77_18180</name>
</gene>
<proteinExistence type="inferred from homology"/>
<dbReference type="PANTHER" id="PTHR43161">
    <property type="entry name" value="SORBITOL DEHYDROGENASE"/>
    <property type="match status" value="1"/>
</dbReference>
<dbReference type="InterPro" id="IPR002328">
    <property type="entry name" value="ADH_Zn_CS"/>
</dbReference>
<organism evidence="7 8">
    <name type="scientific">Clostridium perfringens</name>
    <dbReference type="NCBI Taxonomy" id="1502"/>
    <lineage>
        <taxon>Bacteria</taxon>
        <taxon>Bacillati</taxon>
        <taxon>Bacillota</taxon>
        <taxon>Clostridia</taxon>
        <taxon>Eubacteriales</taxon>
        <taxon>Clostridiaceae</taxon>
        <taxon>Clostridium</taxon>
    </lineage>
</organism>
<evidence type="ECO:0000256" key="4">
    <source>
        <dbReference type="ARBA" id="ARBA00022833"/>
    </source>
</evidence>
<dbReference type="InterPro" id="IPR011032">
    <property type="entry name" value="GroES-like_sf"/>
</dbReference>
<feature type="domain" description="Alcohol dehydrogenase-like N-terminal" evidence="6">
    <location>
        <begin position="5"/>
        <end position="87"/>
    </location>
</feature>
<keyword evidence="3" id="KW-0479">Metal-binding</keyword>
<evidence type="ECO:0000259" key="6">
    <source>
        <dbReference type="Pfam" id="PF08240"/>
    </source>
</evidence>
<dbReference type="Proteomes" id="UP001292368">
    <property type="component" value="Unassembled WGS sequence"/>
</dbReference>
<dbReference type="InterPro" id="IPR013154">
    <property type="entry name" value="ADH-like_N"/>
</dbReference>
<dbReference type="GO" id="GO:0016491">
    <property type="term" value="F:oxidoreductase activity"/>
    <property type="evidence" value="ECO:0007669"/>
    <property type="project" value="UniProtKB-KW"/>
</dbReference>
<dbReference type="AlphaFoldDB" id="A0AAW9IXN9"/>
<comment type="caution">
    <text evidence="7">The sequence shown here is derived from an EMBL/GenBank/DDBJ whole genome shotgun (WGS) entry which is preliminary data.</text>
</comment>
<evidence type="ECO:0000256" key="3">
    <source>
        <dbReference type="ARBA" id="ARBA00022723"/>
    </source>
</evidence>
<accession>A0AAW9IXN9</accession>
<sequence length="130" mass="13799">CTSGIIRGHEAVGIVVEVGTNVKNVKVNDRVVIDPNQYCGKCHYCKNGQTNFCIGDNGKLAIAGVNKTGLFAKYFVCDETFVHKIPDKLSFGAAVLVEPLACVLHNIKAANIQPEESVLIVGAGPMGVLT</sequence>
<dbReference type="EMBL" id="WNVM01000780">
    <property type="protein sequence ID" value="MDZ5010786.1"/>
    <property type="molecule type" value="Genomic_DNA"/>
</dbReference>
<evidence type="ECO:0000256" key="1">
    <source>
        <dbReference type="ARBA" id="ARBA00001947"/>
    </source>
</evidence>
<dbReference type="Gene3D" id="3.90.180.10">
    <property type="entry name" value="Medium-chain alcohol dehydrogenases, catalytic domain"/>
    <property type="match status" value="1"/>
</dbReference>
<dbReference type="SUPFAM" id="SSF50129">
    <property type="entry name" value="GroES-like"/>
    <property type="match status" value="1"/>
</dbReference>
<feature type="non-terminal residue" evidence="7">
    <location>
        <position position="1"/>
    </location>
</feature>
<dbReference type="Gene3D" id="3.40.50.720">
    <property type="entry name" value="NAD(P)-binding Rossmann-like Domain"/>
    <property type="match status" value="1"/>
</dbReference>
<evidence type="ECO:0000313" key="7">
    <source>
        <dbReference type="EMBL" id="MDZ5010786.1"/>
    </source>
</evidence>
<feature type="non-terminal residue" evidence="7">
    <location>
        <position position="130"/>
    </location>
</feature>
<name>A0AAW9IXN9_CLOPF</name>
<evidence type="ECO:0000256" key="5">
    <source>
        <dbReference type="ARBA" id="ARBA00023002"/>
    </source>
</evidence>